<accession>A0ACC0JJK8</accession>
<protein>
    <submittedName>
        <fullName evidence="1">Uncharacterized protein</fullName>
    </submittedName>
</protein>
<sequence>MIDWYGDYAKIAFELFGDRVKFWITVNEPHLICHRGYGSTTMAPRLNMQGTGEYLCAKNLMLAHARAWHIYNDEYRSLQKGNISIYKRHLAHRENRKTLGGVVDSGPTPDATKYAIIGRTVFIPTPP</sequence>
<dbReference type="Proteomes" id="UP001064048">
    <property type="component" value="Chromosome 4"/>
</dbReference>
<gene>
    <name evidence="1" type="ORF">MSG28_002869</name>
</gene>
<proteinExistence type="predicted"/>
<keyword evidence="2" id="KW-1185">Reference proteome</keyword>
<reference evidence="1 2" key="1">
    <citation type="journal article" date="2022" name="Genome Biol. Evol.">
        <title>The Spruce Budworm Genome: Reconstructing the Evolutionary History of Antifreeze Proteins.</title>
        <authorList>
            <person name="Beliveau C."/>
            <person name="Gagne P."/>
            <person name="Picq S."/>
            <person name="Vernygora O."/>
            <person name="Keeling C.I."/>
            <person name="Pinkney K."/>
            <person name="Doucet D."/>
            <person name="Wen F."/>
            <person name="Johnston J.S."/>
            <person name="Maaroufi H."/>
            <person name="Boyle B."/>
            <person name="Laroche J."/>
            <person name="Dewar K."/>
            <person name="Juretic N."/>
            <person name="Blackburn G."/>
            <person name="Nisole A."/>
            <person name="Brunet B."/>
            <person name="Brandao M."/>
            <person name="Lumley L."/>
            <person name="Duan J."/>
            <person name="Quan G."/>
            <person name="Lucarotti C.J."/>
            <person name="Roe A.D."/>
            <person name="Sperling F.A.H."/>
            <person name="Levesque R.C."/>
            <person name="Cusson M."/>
        </authorList>
    </citation>
    <scope>NUCLEOTIDE SEQUENCE [LARGE SCALE GENOMIC DNA]</scope>
    <source>
        <strain evidence="1">Glfc:IPQL:Cfum</strain>
    </source>
</reference>
<name>A0ACC0JJK8_CHOFU</name>
<dbReference type="EMBL" id="CM046104">
    <property type="protein sequence ID" value="KAI8424320.1"/>
    <property type="molecule type" value="Genomic_DNA"/>
</dbReference>
<organism evidence="1 2">
    <name type="scientific">Choristoneura fumiferana</name>
    <name type="common">Spruce budworm moth</name>
    <name type="synonym">Archips fumiferana</name>
    <dbReference type="NCBI Taxonomy" id="7141"/>
    <lineage>
        <taxon>Eukaryota</taxon>
        <taxon>Metazoa</taxon>
        <taxon>Ecdysozoa</taxon>
        <taxon>Arthropoda</taxon>
        <taxon>Hexapoda</taxon>
        <taxon>Insecta</taxon>
        <taxon>Pterygota</taxon>
        <taxon>Neoptera</taxon>
        <taxon>Endopterygota</taxon>
        <taxon>Lepidoptera</taxon>
        <taxon>Glossata</taxon>
        <taxon>Ditrysia</taxon>
        <taxon>Tortricoidea</taxon>
        <taxon>Tortricidae</taxon>
        <taxon>Tortricinae</taxon>
        <taxon>Choristoneura</taxon>
    </lineage>
</organism>
<comment type="caution">
    <text evidence="1">The sequence shown here is derived from an EMBL/GenBank/DDBJ whole genome shotgun (WGS) entry which is preliminary data.</text>
</comment>
<evidence type="ECO:0000313" key="1">
    <source>
        <dbReference type="EMBL" id="KAI8424320.1"/>
    </source>
</evidence>
<evidence type="ECO:0000313" key="2">
    <source>
        <dbReference type="Proteomes" id="UP001064048"/>
    </source>
</evidence>